<dbReference type="STRING" id="354355.SAMN05660816_04836"/>
<dbReference type="AlphaFoldDB" id="A0A1V9EDI4"/>
<gene>
    <name evidence="5" type="ORF">A4H97_33530</name>
</gene>
<sequence>MKPAINNNFIHGKHDVCDIILTERRDWASWTFKSFYSDRWLSDNFISPVRQDFYQMMLITSGTGTLIMGGNTYQIEHPVMLFVPPNEIISWINISMNPGAHYALFKKAFVIRYPQFKAMLDKFDLFQNKRKSVICLNDSEVNSICQYFEKMELEERLSNAYREDTIQALLQLLIVESIKAAHFLEPDEISYESSHIYQFFELLERETSKISYTNPIRIRTAKEFANNLNMHPNYLNVLLKKKTGQNVSVHIRNRLLEEAKTLLLHTNWNLQDIAYSIGFSEQSNFNLFFKKNTGITPAVFRKGLNYKLLEQIPPDKGN</sequence>
<dbReference type="OrthoDB" id="629929at2"/>
<dbReference type="PRINTS" id="PR00032">
    <property type="entry name" value="HTHARAC"/>
</dbReference>
<name>A0A1V9EDI4_9BACT</name>
<comment type="caution">
    <text evidence="5">The sequence shown here is derived from an EMBL/GenBank/DDBJ whole genome shotgun (WGS) entry which is preliminary data.</text>
</comment>
<dbReference type="RefSeq" id="WP_081203010.1">
    <property type="nucleotide sequence ID" value="NZ_FOCZ01000009.1"/>
</dbReference>
<reference evidence="6" key="1">
    <citation type="submission" date="2016-04" db="EMBL/GenBank/DDBJ databases">
        <authorList>
            <person name="Chen L."/>
            <person name="Zhuang W."/>
            <person name="Wang G."/>
        </authorList>
    </citation>
    <scope>NUCLEOTIDE SEQUENCE [LARGE SCALE GENOMIC DNA]</scope>
    <source>
        <strain evidence="6">17621</strain>
    </source>
</reference>
<evidence type="ECO:0000313" key="5">
    <source>
        <dbReference type="EMBL" id="OQP44176.1"/>
    </source>
</evidence>
<accession>A0A1V9EDI4</accession>
<evidence type="ECO:0000313" key="6">
    <source>
        <dbReference type="Proteomes" id="UP000192610"/>
    </source>
</evidence>
<dbReference type="InterPro" id="IPR003313">
    <property type="entry name" value="AraC-bd"/>
</dbReference>
<dbReference type="SMART" id="SM00342">
    <property type="entry name" value="HTH_ARAC"/>
    <property type="match status" value="1"/>
</dbReference>
<keyword evidence="2" id="KW-0238">DNA-binding</keyword>
<dbReference type="Pfam" id="PF12833">
    <property type="entry name" value="HTH_18"/>
    <property type="match status" value="1"/>
</dbReference>
<feature type="domain" description="HTH araC/xylS-type" evidence="4">
    <location>
        <begin position="197"/>
        <end position="303"/>
    </location>
</feature>
<dbReference type="Proteomes" id="UP000192610">
    <property type="component" value="Unassembled WGS sequence"/>
</dbReference>
<dbReference type="InterPro" id="IPR037923">
    <property type="entry name" value="HTH-like"/>
</dbReference>
<evidence type="ECO:0000259" key="4">
    <source>
        <dbReference type="PROSITE" id="PS01124"/>
    </source>
</evidence>
<dbReference type="PANTHER" id="PTHR43280:SF32">
    <property type="entry name" value="TRANSCRIPTIONAL REGULATORY PROTEIN"/>
    <property type="match status" value="1"/>
</dbReference>
<protein>
    <recommendedName>
        <fullName evidence="4">HTH araC/xylS-type domain-containing protein</fullName>
    </recommendedName>
</protein>
<keyword evidence="3" id="KW-0804">Transcription</keyword>
<organism evidence="5 6">
    <name type="scientific">Niastella yeongjuensis</name>
    <dbReference type="NCBI Taxonomy" id="354355"/>
    <lineage>
        <taxon>Bacteria</taxon>
        <taxon>Pseudomonadati</taxon>
        <taxon>Bacteroidota</taxon>
        <taxon>Chitinophagia</taxon>
        <taxon>Chitinophagales</taxon>
        <taxon>Chitinophagaceae</taxon>
        <taxon>Niastella</taxon>
    </lineage>
</organism>
<keyword evidence="1" id="KW-0805">Transcription regulation</keyword>
<dbReference type="SUPFAM" id="SSF46689">
    <property type="entry name" value="Homeodomain-like"/>
    <property type="match status" value="1"/>
</dbReference>
<dbReference type="GO" id="GO:0043565">
    <property type="term" value="F:sequence-specific DNA binding"/>
    <property type="evidence" value="ECO:0007669"/>
    <property type="project" value="InterPro"/>
</dbReference>
<dbReference type="InterPro" id="IPR020449">
    <property type="entry name" value="Tscrpt_reg_AraC-type_HTH"/>
</dbReference>
<dbReference type="PROSITE" id="PS01124">
    <property type="entry name" value="HTH_ARAC_FAMILY_2"/>
    <property type="match status" value="1"/>
</dbReference>
<proteinExistence type="predicted"/>
<dbReference type="PANTHER" id="PTHR43280">
    <property type="entry name" value="ARAC-FAMILY TRANSCRIPTIONAL REGULATOR"/>
    <property type="match status" value="1"/>
</dbReference>
<dbReference type="EMBL" id="LVXG01000037">
    <property type="protein sequence ID" value="OQP44176.1"/>
    <property type="molecule type" value="Genomic_DNA"/>
</dbReference>
<dbReference type="InterPro" id="IPR018060">
    <property type="entry name" value="HTH_AraC"/>
</dbReference>
<dbReference type="Gene3D" id="1.10.10.60">
    <property type="entry name" value="Homeodomain-like"/>
    <property type="match status" value="1"/>
</dbReference>
<dbReference type="InterPro" id="IPR009057">
    <property type="entry name" value="Homeodomain-like_sf"/>
</dbReference>
<evidence type="ECO:0000256" key="3">
    <source>
        <dbReference type="ARBA" id="ARBA00023163"/>
    </source>
</evidence>
<dbReference type="SUPFAM" id="SSF51215">
    <property type="entry name" value="Regulatory protein AraC"/>
    <property type="match status" value="1"/>
</dbReference>
<evidence type="ECO:0000256" key="1">
    <source>
        <dbReference type="ARBA" id="ARBA00023015"/>
    </source>
</evidence>
<keyword evidence="6" id="KW-1185">Reference proteome</keyword>
<dbReference type="Pfam" id="PF02311">
    <property type="entry name" value="AraC_binding"/>
    <property type="match status" value="1"/>
</dbReference>
<evidence type="ECO:0000256" key="2">
    <source>
        <dbReference type="ARBA" id="ARBA00023125"/>
    </source>
</evidence>
<dbReference type="GO" id="GO:0003700">
    <property type="term" value="F:DNA-binding transcription factor activity"/>
    <property type="evidence" value="ECO:0007669"/>
    <property type="project" value="InterPro"/>
</dbReference>